<reference evidence="1 2" key="1">
    <citation type="submission" date="2015-09" db="EMBL/GenBank/DDBJ databases">
        <title>Identification and resolution of microdiversity through metagenomic sequencing of parallel consortia.</title>
        <authorList>
            <person name="Nelson W.C."/>
            <person name="Romine M.F."/>
            <person name="Lindemann S.R."/>
        </authorList>
    </citation>
    <scope>NUCLEOTIDE SEQUENCE [LARGE SCALE GENOMIC DNA]</scope>
    <source>
        <strain evidence="1">HL-49</strain>
    </source>
</reference>
<protein>
    <recommendedName>
        <fullName evidence="3">Outer membrane protein beta-barrel domain-containing protein</fullName>
    </recommendedName>
</protein>
<dbReference type="PATRIC" id="fig|1305737.6.peg.891"/>
<dbReference type="Proteomes" id="UP000050421">
    <property type="component" value="Unassembled WGS sequence"/>
</dbReference>
<comment type="caution">
    <text evidence="1">The sequence shown here is derived from an EMBL/GenBank/DDBJ whole genome shotgun (WGS) entry which is preliminary data.</text>
</comment>
<evidence type="ECO:0000313" key="2">
    <source>
        <dbReference type="Proteomes" id="UP000050421"/>
    </source>
</evidence>
<dbReference type="STRING" id="1305737.GCA_000526355_02309"/>
<evidence type="ECO:0008006" key="3">
    <source>
        <dbReference type="Google" id="ProtNLM"/>
    </source>
</evidence>
<dbReference type="EMBL" id="LJXT01000005">
    <property type="protein sequence ID" value="KPQ19818.1"/>
    <property type="molecule type" value="Genomic_DNA"/>
</dbReference>
<gene>
    <name evidence="1" type="ORF">HLUCCX10_01365</name>
</gene>
<evidence type="ECO:0000313" key="1">
    <source>
        <dbReference type="EMBL" id="KPQ19818.1"/>
    </source>
</evidence>
<proteinExistence type="predicted"/>
<accession>A0A0N8KHI3</accession>
<organism evidence="1 2">
    <name type="scientific">Algoriphagus marincola HL-49</name>
    <dbReference type="NCBI Taxonomy" id="1305737"/>
    <lineage>
        <taxon>Bacteria</taxon>
        <taxon>Pseudomonadati</taxon>
        <taxon>Bacteroidota</taxon>
        <taxon>Cytophagia</taxon>
        <taxon>Cytophagales</taxon>
        <taxon>Cyclobacteriaceae</taxon>
        <taxon>Algoriphagus</taxon>
    </lineage>
</organism>
<sequence>MSIMNMQLKRFGDMKATAISLLLYLVYSSVSGQNLFSDPPEDWRKLDRGMSLTLVIPSFMTSPHSNMSHFLVRNGYPPIPRGSLNYGLGLAYRIKRYEFGGDFSVGSQYSTNYDQRSEILRRPMTVNLFLNYHLFRKGSFTFYPILGLSMTDTNLIASKQSSVTDVNSLLESPGTSVNLQHFSGGLLTGFGVALAEHWVESTWIFRLKFAYRVPFGKGYGWESFFANIEPSSPLDNFPFFFIQFEMGVLANWKKGDPWMDKF</sequence>
<name>A0A0N8KHI3_9BACT</name>
<dbReference type="AlphaFoldDB" id="A0A0N8KHI3"/>